<sequence>MNDDDSKRIIGFYEDTLNTYGNDARSVHWADTETQRVRFEVLNGVAALGNKSVLDVGCGLGDLYKFFISKEIPVEYTGIDIVPAFVDRARERFPGAVFSVEDIFSVRGEYDYVLASGALNFMVADSKQYYFSMIKKMFELSKKGLAFNMLNNAEHPTDDTLVSYDIDEVTAYCKTLSDHVVMTRGYLPWDFTVYMYKE</sequence>
<protein>
    <recommendedName>
        <fullName evidence="1">Methyltransferase type 12 domain-containing protein</fullName>
    </recommendedName>
</protein>
<dbReference type="Proteomes" id="UP000177987">
    <property type="component" value="Unassembled WGS sequence"/>
</dbReference>
<gene>
    <name evidence="2" type="ORF">A2937_02115</name>
</gene>
<feature type="domain" description="Methyltransferase type 12" evidence="1">
    <location>
        <begin position="54"/>
        <end position="128"/>
    </location>
</feature>
<accession>A0A1G2SI32</accession>
<organism evidence="2 3">
    <name type="scientific">Candidatus Yonathbacteria bacterium RIFCSPLOWO2_01_FULL_47_33b</name>
    <dbReference type="NCBI Taxonomy" id="1802727"/>
    <lineage>
        <taxon>Bacteria</taxon>
        <taxon>Candidatus Yonathiibacteriota</taxon>
    </lineage>
</organism>
<dbReference type="CDD" id="cd02440">
    <property type="entry name" value="AdoMet_MTases"/>
    <property type="match status" value="1"/>
</dbReference>
<dbReference type="EMBL" id="MHUW01000002">
    <property type="protein sequence ID" value="OHA84309.1"/>
    <property type="molecule type" value="Genomic_DNA"/>
</dbReference>
<evidence type="ECO:0000313" key="3">
    <source>
        <dbReference type="Proteomes" id="UP000177987"/>
    </source>
</evidence>
<proteinExistence type="predicted"/>
<dbReference type="InterPro" id="IPR029063">
    <property type="entry name" value="SAM-dependent_MTases_sf"/>
</dbReference>
<comment type="caution">
    <text evidence="2">The sequence shown here is derived from an EMBL/GenBank/DDBJ whole genome shotgun (WGS) entry which is preliminary data.</text>
</comment>
<reference evidence="2 3" key="1">
    <citation type="journal article" date="2016" name="Nat. Commun.">
        <title>Thousands of microbial genomes shed light on interconnected biogeochemical processes in an aquifer system.</title>
        <authorList>
            <person name="Anantharaman K."/>
            <person name="Brown C.T."/>
            <person name="Hug L.A."/>
            <person name="Sharon I."/>
            <person name="Castelle C.J."/>
            <person name="Probst A.J."/>
            <person name="Thomas B.C."/>
            <person name="Singh A."/>
            <person name="Wilkins M.J."/>
            <person name="Karaoz U."/>
            <person name="Brodie E.L."/>
            <person name="Williams K.H."/>
            <person name="Hubbard S.S."/>
            <person name="Banfield J.F."/>
        </authorList>
    </citation>
    <scope>NUCLEOTIDE SEQUENCE [LARGE SCALE GENOMIC DNA]</scope>
</reference>
<dbReference type="InterPro" id="IPR013217">
    <property type="entry name" value="Methyltransf_12"/>
</dbReference>
<evidence type="ECO:0000259" key="1">
    <source>
        <dbReference type="Pfam" id="PF08242"/>
    </source>
</evidence>
<dbReference type="AlphaFoldDB" id="A0A1G2SI32"/>
<evidence type="ECO:0000313" key="2">
    <source>
        <dbReference type="EMBL" id="OHA84309.1"/>
    </source>
</evidence>
<dbReference type="Pfam" id="PF08242">
    <property type="entry name" value="Methyltransf_12"/>
    <property type="match status" value="1"/>
</dbReference>
<dbReference type="Gene3D" id="3.40.50.150">
    <property type="entry name" value="Vaccinia Virus protein VP39"/>
    <property type="match status" value="1"/>
</dbReference>
<dbReference type="STRING" id="1802727.A2937_02115"/>
<dbReference type="SUPFAM" id="SSF53335">
    <property type="entry name" value="S-adenosyl-L-methionine-dependent methyltransferases"/>
    <property type="match status" value="1"/>
</dbReference>
<name>A0A1G2SI32_9BACT</name>